<dbReference type="PROSITE" id="PS51737">
    <property type="entry name" value="RECOMBINASE_DNA_BIND"/>
    <property type="match status" value="1"/>
</dbReference>
<organism evidence="5 7">
    <name type="scientific">Sorangium cellulosum (strain So ce56)</name>
    <name type="common">Polyangium cellulosum (strain So ce56)</name>
    <dbReference type="NCBI Taxonomy" id="448385"/>
    <lineage>
        <taxon>Bacteria</taxon>
        <taxon>Pseudomonadati</taxon>
        <taxon>Myxococcota</taxon>
        <taxon>Polyangia</taxon>
        <taxon>Polyangiales</taxon>
        <taxon>Polyangiaceae</taxon>
        <taxon>Sorangium</taxon>
    </lineage>
</organism>
<dbReference type="Proteomes" id="UP000002139">
    <property type="component" value="Chromosome"/>
</dbReference>
<dbReference type="Gene3D" id="3.40.50.1390">
    <property type="entry name" value="Resolvase, N-terminal catalytic domain"/>
    <property type="match status" value="1"/>
</dbReference>
<dbReference type="KEGG" id="scl:sce4051"/>
<dbReference type="InterPro" id="IPR006119">
    <property type="entry name" value="Resolv_N"/>
</dbReference>
<dbReference type="Gene3D" id="3.90.1750.20">
    <property type="entry name" value="Putative Large Serine Recombinase, Chain B, Domain 2"/>
    <property type="match status" value="1"/>
</dbReference>
<dbReference type="SMART" id="SM00857">
    <property type="entry name" value="Resolvase"/>
    <property type="match status" value="1"/>
</dbReference>
<dbReference type="AlphaFoldDB" id="A9ER22"/>
<dbReference type="HOGENOM" id="CLU_025318_2_0_7"/>
<dbReference type="Pfam" id="PF13408">
    <property type="entry name" value="Zn_ribbon_recom"/>
    <property type="match status" value="1"/>
</dbReference>
<dbReference type="InterPro" id="IPR011109">
    <property type="entry name" value="DNA_bind_recombinase_dom"/>
</dbReference>
<protein>
    <submittedName>
        <fullName evidence="5">Recombinase</fullName>
    </submittedName>
</protein>
<dbReference type="Pfam" id="PF00239">
    <property type="entry name" value="Resolvase"/>
    <property type="match status" value="1"/>
</dbReference>
<dbReference type="PROSITE" id="PS51736">
    <property type="entry name" value="RECOMBINASES_3"/>
    <property type="match status" value="1"/>
</dbReference>
<dbReference type="eggNOG" id="COG1961">
    <property type="taxonomic scope" value="Bacteria"/>
</dbReference>
<dbReference type="OrthoDB" id="7277848at2"/>
<feature type="compositionally biased region" description="Polar residues" evidence="2">
    <location>
        <begin position="696"/>
        <end position="706"/>
    </location>
</feature>
<reference evidence="5 7" key="1">
    <citation type="journal article" date="2007" name="Nat. Biotechnol.">
        <title>Complete genome sequence of the myxobacterium Sorangium cellulosum.</title>
        <authorList>
            <person name="Schneiker S."/>
            <person name="Perlova O."/>
            <person name="Kaiser O."/>
            <person name="Gerth K."/>
            <person name="Alici A."/>
            <person name="Altmeyer M.O."/>
            <person name="Bartels D."/>
            <person name="Bekel T."/>
            <person name="Beyer S."/>
            <person name="Bode E."/>
            <person name="Bode H.B."/>
            <person name="Bolten C.J."/>
            <person name="Choudhuri J.V."/>
            <person name="Doss S."/>
            <person name="Elnakady Y.A."/>
            <person name="Frank B."/>
            <person name="Gaigalat L."/>
            <person name="Goesmann A."/>
            <person name="Groeger C."/>
            <person name="Gross F."/>
            <person name="Jelsbak L."/>
            <person name="Jelsbak L."/>
            <person name="Kalinowski J."/>
            <person name="Kegler C."/>
            <person name="Knauber T."/>
            <person name="Konietzny S."/>
            <person name="Kopp M."/>
            <person name="Krause L."/>
            <person name="Krug D."/>
            <person name="Linke B."/>
            <person name="Mahmud T."/>
            <person name="Martinez-Arias R."/>
            <person name="McHardy A.C."/>
            <person name="Merai M."/>
            <person name="Meyer F."/>
            <person name="Mormann S."/>
            <person name="Munoz-Dorado J."/>
            <person name="Perez J."/>
            <person name="Pradella S."/>
            <person name="Rachid S."/>
            <person name="Raddatz G."/>
            <person name="Rosenau F."/>
            <person name="Rueckert C."/>
            <person name="Sasse F."/>
            <person name="Scharfe M."/>
            <person name="Schuster S.C."/>
            <person name="Suen G."/>
            <person name="Treuner-Lange A."/>
            <person name="Velicer G.J."/>
            <person name="Vorholter F.-J."/>
            <person name="Weissman K.J."/>
            <person name="Welch R.D."/>
            <person name="Wenzel S.C."/>
            <person name="Whitworth D.E."/>
            <person name="Wilhelm S."/>
            <person name="Wittmann C."/>
            <person name="Bloecker H."/>
            <person name="Puehler A."/>
            <person name="Mueller R."/>
        </authorList>
    </citation>
    <scope>NUCLEOTIDE SEQUENCE [LARGE SCALE GENOMIC DNA]</scope>
    <source>
        <strain evidence="5">So ce 56</strain>
        <strain evidence="7">So ce56</strain>
    </source>
</reference>
<gene>
    <name evidence="5" type="ordered locus">sce4051</name>
    <name evidence="6" type="ordered locus">sce6650</name>
</gene>
<feature type="domain" description="Resolvase/invertase-type recombinase catalytic" evidence="3">
    <location>
        <begin position="13"/>
        <end position="164"/>
    </location>
</feature>
<dbReference type="SUPFAM" id="SSF53041">
    <property type="entry name" value="Resolvase-like"/>
    <property type="match status" value="1"/>
</dbReference>
<keyword evidence="1" id="KW-0175">Coiled coil</keyword>
<dbReference type="InterPro" id="IPR025827">
    <property type="entry name" value="Zn_ribbon_recom_dom"/>
</dbReference>
<keyword evidence="7" id="KW-1185">Reference proteome</keyword>
<dbReference type="InterPro" id="IPR050639">
    <property type="entry name" value="SSR_resolvase"/>
</dbReference>
<name>A9ER22_SORC5</name>
<feature type="domain" description="Recombinase" evidence="4">
    <location>
        <begin position="171"/>
        <end position="313"/>
    </location>
</feature>
<dbReference type="STRING" id="448385.sce4051"/>
<feature type="region of interest" description="Disordered" evidence="2">
    <location>
        <begin position="680"/>
        <end position="706"/>
    </location>
</feature>
<dbReference type="KEGG" id="scl:sce6650"/>
<dbReference type="InterPro" id="IPR036162">
    <property type="entry name" value="Resolvase-like_N_sf"/>
</dbReference>
<dbReference type="RefSeq" id="WP_012236682.1">
    <property type="nucleotide sequence ID" value="NC_010162.1"/>
</dbReference>
<dbReference type="EMBL" id="AM746676">
    <property type="protein sequence ID" value="CAN94212.1"/>
    <property type="molecule type" value="Genomic_DNA"/>
</dbReference>
<evidence type="ECO:0000256" key="2">
    <source>
        <dbReference type="SAM" id="MobiDB-lite"/>
    </source>
</evidence>
<dbReference type="CDD" id="cd00338">
    <property type="entry name" value="Ser_Recombinase"/>
    <property type="match status" value="1"/>
</dbReference>
<dbReference type="EMBL" id="AM746676">
    <property type="protein sequence ID" value="CAN96819.1"/>
    <property type="molecule type" value="Genomic_DNA"/>
</dbReference>
<evidence type="ECO:0000259" key="3">
    <source>
        <dbReference type="PROSITE" id="PS51736"/>
    </source>
</evidence>
<dbReference type="Pfam" id="PF07508">
    <property type="entry name" value="Recombinase"/>
    <property type="match status" value="1"/>
</dbReference>
<proteinExistence type="predicted"/>
<dbReference type="InterPro" id="IPR038109">
    <property type="entry name" value="DNA_bind_recomb_sf"/>
</dbReference>
<sequence length="706" mass="81726">MSDKIQPQHLERRAMVYMRQSTLRQVYEHPESTSRQYALKQRAIELGWSADRIDVIDEDLGQSATSAQWRTGFQRLADDVAHGRVGAIFALEVSRLARCSADWYRLLDLCGLADVILADEHSVYTPRDSNDRLLLGLKGTMSEAEQMWMRLRLHGGKLSKARRGELFFHAPGGYEWDEAACRFRLDPDEHVQRALRLVFERFRLDGSAYAVMRYFADRGLKMPARSIATGELRWGPPRHGTILRILHNPTYAGAYVFGRHEERLALVNGQPRRRVTRLAQEAWKTCLRDRHPAYIPWEEFMANQRKLHDNRTHQTSPDQHGAAREGQALLQGLALCGKCGHRMVTNYQGTLRRAYYRCRTPITHTGGRHVCCTVSARVIDEAVSRLFLEATQPPDIEIGLAVVREAERQSDEVNRQWKLRLERARYEARLAERRYKAVDPDNRVVARTLEHEWNEKLREVEALDRERQEMFRREKVNITDEDSRRILSLTKDLSQVWNAPSTTHAERKNLLRMLVQQVTLSPIEVPARMTRVQLLWKTGVVSDFTVPRHSKPMAVVTPPEAIELIKMLVADQKPDRVIADELNRRGLRTGRSARWSAMSVRWIRWRHDLRRPSLPSPSARQPDRRADGLYSIHGIAARFHVTEHAVRYWVAKGWLKSVEGGGLGRTLWFKLDRATTKRLNEAKARGYGPRPRRHSQTSMQEENQYA</sequence>
<dbReference type="GO" id="GO:0003677">
    <property type="term" value="F:DNA binding"/>
    <property type="evidence" value="ECO:0007669"/>
    <property type="project" value="InterPro"/>
</dbReference>
<feature type="coiled-coil region" evidence="1">
    <location>
        <begin position="414"/>
        <end position="466"/>
    </location>
</feature>
<evidence type="ECO:0000313" key="6">
    <source>
        <dbReference type="EMBL" id="CAN96819.1"/>
    </source>
</evidence>
<dbReference type="BioCyc" id="SCEL448385:SCE_RS34110-MONOMER"/>
<accession>A9ER22</accession>
<dbReference type="GO" id="GO:0000150">
    <property type="term" value="F:DNA strand exchange activity"/>
    <property type="evidence" value="ECO:0007669"/>
    <property type="project" value="InterPro"/>
</dbReference>
<dbReference type="BioCyc" id="SCEL448385:SCE_RS20805-MONOMER"/>
<dbReference type="PANTHER" id="PTHR30461:SF23">
    <property type="entry name" value="DNA RECOMBINASE-RELATED"/>
    <property type="match status" value="1"/>
</dbReference>
<evidence type="ECO:0000259" key="4">
    <source>
        <dbReference type="PROSITE" id="PS51737"/>
    </source>
</evidence>
<evidence type="ECO:0000256" key="1">
    <source>
        <dbReference type="SAM" id="Coils"/>
    </source>
</evidence>
<evidence type="ECO:0000313" key="7">
    <source>
        <dbReference type="Proteomes" id="UP000002139"/>
    </source>
</evidence>
<dbReference type="PANTHER" id="PTHR30461">
    <property type="entry name" value="DNA-INVERTASE FROM LAMBDOID PROPHAGE"/>
    <property type="match status" value="1"/>
</dbReference>
<evidence type="ECO:0000313" key="5">
    <source>
        <dbReference type="EMBL" id="CAN94212.1"/>
    </source>
</evidence>